<organism evidence="2">
    <name type="scientific">Escherichia coli</name>
    <dbReference type="NCBI Taxonomy" id="562"/>
    <lineage>
        <taxon>Bacteria</taxon>
        <taxon>Pseudomonadati</taxon>
        <taxon>Pseudomonadota</taxon>
        <taxon>Gammaproteobacteria</taxon>
        <taxon>Enterobacterales</taxon>
        <taxon>Enterobacteriaceae</taxon>
        <taxon>Escherichia</taxon>
    </lineage>
</organism>
<dbReference type="CDD" id="cd03801">
    <property type="entry name" value="GT4_PimA-like"/>
    <property type="match status" value="1"/>
</dbReference>
<reference evidence="3 6" key="3">
    <citation type="submission" date="2018-08" db="EMBL/GenBank/DDBJ databases">
        <authorList>
            <consortium name="PulseNet: The National Subtyping Network for Foodborne Disease Surveillance"/>
            <person name="Tarr C.L."/>
            <person name="Trees E."/>
            <person name="Katz L.S."/>
            <person name="Carleton-Romer H.A."/>
            <person name="Stroika S."/>
            <person name="Kucerova Z."/>
            <person name="Roache K.F."/>
            <person name="Sabol A.L."/>
            <person name="Besser J."/>
            <person name="Gerner-Smidt P."/>
        </authorList>
    </citation>
    <scope>NUCLEOTIDE SEQUENCE [LARGE SCALE GENOMIC DNA]</scope>
    <source>
        <strain evidence="3 6">PNUSAE004760</strain>
    </source>
</reference>
<dbReference type="GO" id="GO:0016757">
    <property type="term" value="F:glycosyltransferase activity"/>
    <property type="evidence" value="ECO:0007669"/>
    <property type="project" value="TreeGrafter"/>
</dbReference>
<accession>A0A0J3YU86</accession>
<dbReference type="Gene3D" id="3.40.50.2000">
    <property type="entry name" value="Glycogen Phosphorylase B"/>
    <property type="match status" value="1"/>
</dbReference>
<dbReference type="PATRIC" id="fig|562.7201.peg.2914"/>
<gene>
    <name evidence="3" type="ORF">BKL28_000594</name>
    <name evidence="4" type="ORF">NCTC10764_01222</name>
</gene>
<evidence type="ECO:0000313" key="4">
    <source>
        <dbReference type="EMBL" id="STE54544.1"/>
    </source>
</evidence>
<dbReference type="AlphaFoldDB" id="A0A0A8J6T3"/>
<reference evidence="4 5" key="2">
    <citation type="submission" date="2018-06" db="EMBL/GenBank/DDBJ databases">
        <authorList>
            <consortium name="Pathogen Informatics"/>
            <person name="Doyle S."/>
        </authorList>
    </citation>
    <scope>NUCLEOTIDE SEQUENCE [LARGE SCALE GENOMIC DNA]</scope>
    <source>
        <strain evidence="4 5">NCTC10764</strain>
    </source>
</reference>
<dbReference type="PANTHER" id="PTHR46401">
    <property type="entry name" value="GLYCOSYLTRANSFERASE WBBK-RELATED"/>
    <property type="match status" value="1"/>
</dbReference>
<dbReference type="Proteomes" id="UP000255201">
    <property type="component" value="Unassembled WGS sequence"/>
</dbReference>
<evidence type="ECO:0000313" key="3">
    <source>
        <dbReference type="EMBL" id="EFH0041860.1"/>
    </source>
</evidence>
<dbReference type="EMBL" id="AASUOH010000003">
    <property type="protein sequence ID" value="EFH0041860.1"/>
    <property type="molecule type" value="Genomic_DNA"/>
</dbReference>
<protein>
    <submittedName>
        <fullName evidence="3">Glycosyltransferase family 4 protein</fullName>
    </submittedName>
    <submittedName>
        <fullName evidence="2">Putative glycosyltransferase</fullName>
    </submittedName>
</protein>
<dbReference type="Gene3D" id="3.40.50.11090">
    <property type="match status" value="1"/>
</dbReference>
<keyword evidence="1 2" id="KW-0808">Transferase</keyword>
<sequence>MKIIIPVLGFGRAGGERVLSKLATELMNYGHDVSFVVPDNRTNPYYATTAKIVTSKSSQNRVKILRIIKNYYNLWRKCIELNPDAVVASFHLTAYLVALLPITRRKKYYYIQAYEVNFFDNIIWKLIAGLTYYLPLKKILNSPNLLPHKHDDFIGVVPAGVDLNVFYPKPSNRLLNGHTSIGIIGRKEKHKGTSEIISVLCSLENKAGIIINIAIYLEEVDKQRLIAAGFQVNFFPITSDLELASFYRSNDIMIAVGLIEDGAFHYPCAESMACGCLVISNYAPLTETNSVLKLVKFDACKLGEAINLCLNLDLEEKSKEIQSNISVLNKYDWKIVGETFNSLLLDANK</sequence>
<dbReference type="SUPFAM" id="SSF53756">
    <property type="entry name" value="UDP-Glycosyltransferase/glycogen phosphorylase"/>
    <property type="match status" value="1"/>
</dbReference>
<evidence type="ECO:0000256" key="1">
    <source>
        <dbReference type="ARBA" id="ARBA00022679"/>
    </source>
</evidence>
<dbReference type="EMBL" id="AB811624">
    <property type="protein sequence ID" value="BAQ01010.1"/>
    <property type="molecule type" value="Genomic_DNA"/>
</dbReference>
<dbReference type="EMBL" id="UFZL01000001">
    <property type="protein sequence ID" value="STE54544.1"/>
    <property type="molecule type" value="Genomic_DNA"/>
</dbReference>
<dbReference type="RefSeq" id="WP_000691392.1">
    <property type="nucleotide sequence ID" value="NZ_AP022003.1"/>
</dbReference>
<evidence type="ECO:0000313" key="2">
    <source>
        <dbReference type="EMBL" id="BAQ01010.1"/>
    </source>
</evidence>
<dbReference type="PANTHER" id="PTHR46401:SF2">
    <property type="entry name" value="GLYCOSYLTRANSFERASE WBBK-RELATED"/>
    <property type="match status" value="1"/>
</dbReference>
<accession>A0A0A8J6T3</accession>
<evidence type="ECO:0000313" key="6">
    <source>
        <dbReference type="Proteomes" id="UP000528199"/>
    </source>
</evidence>
<reference evidence="2" key="1">
    <citation type="journal article" date="2014" name="DNA Res.">
        <title>A complete view of the genetic diversity of the Escherichia coli O-antigen biosynthesis gene cluster.</title>
        <authorList>
            <person name="Iguchi A."/>
            <person name="Iyoda S."/>
            <person name="Kikuchi T."/>
            <person name="Ogura Y."/>
            <person name="Katsura K."/>
            <person name="Ohnishi M."/>
            <person name="Hayashi T."/>
            <person name="Thomson N.R."/>
        </authorList>
    </citation>
    <scope>NUCLEOTIDE SEQUENCE</scope>
    <source>
        <strain evidence="2">U18-41</strain>
    </source>
</reference>
<dbReference type="Proteomes" id="UP000528199">
    <property type="component" value="Unassembled WGS sequence"/>
</dbReference>
<name>A0A0A8J6T3_ECOLX</name>
<dbReference type="GO" id="GO:0009103">
    <property type="term" value="P:lipopolysaccharide biosynthetic process"/>
    <property type="evidence" value="ECO:0007669"/>
    <property type="project" value="TreeGrafter"/>
</dbReference>
<proteinExistence type="predicted"/>
<evidence type="ECO:0000313" key="5">
    <source>
        <dbReference type="Proteomes" id="UP000255201"/>
    </source>
</evidence>